<dbReference type="EMBL" id="JAUDFV010000133">
    <property type="protein sequence ID" value="KAL2727010.1"/>
    <property type="molecule type" value="Genomic_DNA"/>
</dbReference>
<protein>
    <submittedName>
        <fullName evidence="1">Uncharacterized protein</fullName>
    </submittedName>
</protein>
<organism evidence="1 2">
    <name type="scientific">Vespula squamosa</name>
    <name type="common">Southern yellow jacket</name>
    <name type="synonym">Wasp</name>
    <dbReference type="NCBI Taxonomy" id="30214"/>
    <lineage>
        <taxon>Eukaryota</taxon>
        <taxon>Metazoa</taxon>
        <taxon>Ecdysozoa</taxon>
        <taxon>Arthropoda</taxon>
        <taxon>Hexapoda</taxon>
        <taxon>Insecta</taxon>
        <taxon>Pterygota</taxon>
        <taxon>Neoptera</taxon>
        <taxon>Endopterygota</taxon>
        <taxon>Hymenoptera</taxon>
        <taxon>Apocrita</taxon>
        <taxon>Aculeata</taxon>
        <taxon>Vespoidea</taxon>
        <taxon>Vespidae</taxon>
        <taxon>Vespinae</taxon>
        <taxon>Vespula</taxon>
    </lineage>
</organism>
<dbReference type="Proteomes" id="UP001607302">
    <property type="component" value="Unassembled WGS sequence"/>
</dbReference>
<gene>
    <name evidence="1" type="ORF">V1478_007288</name>
</gene>
<evidence type="ECO:0000313" key="2">
    <source>
        <dbReference type="Proteomes" id="UP001607302"/>
    </source>
</evidence>
<name>A0ABD2B2R6_VESSQ</name>
<keyword evidence="2" id="KW-1185">Reference proteome</keyword>
<dbReference type="AlphaFoldDB" id="A0ABD2B2R6"/>
<sequence>MDAFWCINFSCVAVRECPYKAAIRARSKEEATCRRGPHRIVAQEGNYRRRVIFSVDPNICGVYQRFERCLLMKCLTNENVFDNENVIILLHVNSLGMINGAC</sequence>
<proteinExistence type="predicted"/>
<evidence type="ECO:0000313" key="1">
    <source>
        <dbReference type="EMBL" id="KAL2727010.1"/>
    </source>
</evidence>
<accession>A0ABD2B2R6</accession>
<reference evidence="1 2" key="1">
    <citation type="journal article" date="2024" name="Ann. Entomol. Soc. Am.">
        <title>Genomic analyses of the southern and eastern yellowjacket wasps (Hymenoptera: Vespidae) reveal evolutionary signatures of social life.</title>
        <authorList>
            <person name="Catto M.A."/>
            <person name="Caine P.B."/>
            <person name="Orr S.E."/>
            <person name="Hunt B.G."/>
            <person name="Goodisman M.A.D."/>
        </authorList>
    </citation>
    <scope>NUCLEOTIDE SEQUENCE [LARGE SCALE GENOMIC DNA]</scope>
    <source>
        <strain evidence="1">233</strain>
        <tissue evidence="1">Head and thorax</tissue>
    </source>
</reference>
<comment type="caution">
    <text evidence="1">The sequence shown here is derived from an EMBL/GenBank/DDBJ whole genome shotgun (WGS) entry which is preliminary data.</text>
</comment>